<dbReference type="AlphaFoldDB" id="A0A7G6X2N9"/>
<dbReference type="InterPro" id="IPR036390">
    <property type="entry name" value="WH_DNA-bd_sf"/>
</dbReference>
<dbReference type="Pfam" id="PF03466">
    <property type="entry name" value="LysR_substrate"/>
    <property type="match status" value="1"/>
</dbReference>
<evidence type="ECO:0000256" key="2">
    <source>
        <dbReference type="ARBA" id="ARBA00023015"/>
    </source>
</evidence>
<name>A0A7G6X2N9_9ACTN</name>
<dbReference type="InterPro" id="IPR036388">
    <property type="entry name" value="WH-like_DNA-bd_sf"/>
</dbReference>
<keyword evidence="3" id="KW-0238">DNA-binding</keyword>
<dbReference type="Proteomes" id="UP000515563">
    <property type="component" value="Chromosome"/>
</dbReference>
<dbReference type="CDD" id="cd05466">
    <property type="entry name" value="PBP2_LTTR_substrate"/>
    <property type="match status" value="1"/>
</dbReference>
<dbReference type="Gene3D" id="1.10.10.10">
    <property type="entry name" value="Winged helix-like DNA-binding domain superfamily/Winged helix DNA-binding domain"/>
    <property type="match status" value="1"/>
</dbReference>
<accession>A0A7G6X2N9</accession>
<dbReference type="GO" id="GO:0000976">
    <property type="term" value="F:transcription cis-regulatory region binding"/>
    <property type="evidence" value="ECO:0007669"/>
    <property type="project" value="TreeGrafter"/>
</dbReference>
<gene>
    <name evidence="6" type="ORF">F1D05_24560</name>
</gene>
<keyword evidence="2" id="KW-0805">Transcription regulation</keyword>
<organism evidence="6 7">
    <name type="scientific">Kribbella qitaiheensis</name>
    <dbReference type="NCBI Taxonomy" id="1544730"/>
    <lineage>
        <taxon>Bacteria</taxon>
        <taxon>Bacillati</taxon>
        <taxon>Actinomycetota</taxon>
        <taxon>Actinomycetes</taxon>
        <taxon>Propionibacteriales</taxon>
        <taxon>Kribbellaceae</taxon>
        <taxon>Kribbella</taxon>
    </lineage>
</organism>
<evidence type="ECO:0000259" key="5">
    <source>
        <dbReference type="PROSITE" id="PS50931"/>
    </source>
</evidence>
<sequence>MSVSLDLLRSFLAVHRSGSITAGAETLGLSQPTVTAHLKSLEAALDRPLFVRQARGVHPTAAGDELARRIAEPIDALHGLVVDEVDDPVAATVHLGGPSDFLSDQVLPALADRLAAGLQVRTRFGLPEELLDGLVSRTLDVVVSSIRPRRAGVRITPLYDELFALVAAPQWSPGKPVTSPEPLRKIPLVAYAEEAPIIRRYWRSVFGVRLTRTADLVVPDLRGVLAAVRAGAGASVLPTYLCDQALAVGELVLLAEPELPPLNTLYVATRSDAGPRGPAASVRDELLRAFRQPSS</sequence>
<dbReference type="EMBL" id="CP043661">
    <property type="protein sequence ID" value="QNE20504.1"/>
    <property type="molecule type" value="Genomic_DNA"/>
</dbReference>
<dbReference type="SUPFAM" id="SSF53850">
    <property type="entry name" value="Periplasmic binding protein-like II"/>
    <property type="match status" value="1"/>
</dbReference>
<dbReference type="KEGG" id="kqi:F1D05_24560"/>
<keyword evidence="7" id="KW-1185">Reference proteome</keyword>
<evidence type="ECO:0000313" key="7">
    <source>
        <dbReference type="Proteomes" id="UP000515563"/>
    </source>
</evidence>
<dbReference type="GO" id="GO:0003700">
    <property type="term" value="F:DNA-binding transcription factor activity"/>
    <property type="evidence" value="ECO:0007669"/>
    <property type="project" value="InterPro"/>
</dbReference>
<feature type="domain" description="HTH lysR-type" evidence="5">
    <location>
        <begin position="3"/>
        <end position="60"/>
    </location>
</feature>
<dbReference type="PANTHER" id="PTHR30126:SF39">
    <property type="entry name" value="HTH-TYPE TRANSCRIPTIONAL REGULATOR CYSL"/>
    <property type="match status" value="1"/>
</dbReference>
<reference evidence="6 7" key="2">
    <citation type="journal article" date="2020" name="Microbiol. Resour. Announc.">
        <title>Antarctic desert soil bacteria exhibit high novel natural product potential, evaluated through long-read genome sequencing and comparative genomics.</title>
        <authorList>
            <person name="Benaud N."/>
            <person name="Edwards R.J."/>
            <person name="Amos T.G."/>
            <person name="D'Agostino P.M."/>
            <person name="Gutierrez-Chavez C."/>
            <person name="Montgomery K."/>
            <person name="Nicetic I."/>
            <person name="Ferrari B.C."/>
        </authorList>
    </citation>
    <scope>NUCLEOTIDE SEQUENCE [LARGE SCALE GENOMIC DNA]</scope>
    <source>
        <strain evidence="6 7">SPB151</strain>
    </source>
</reference>
<dbReference type="InterPro" id="IPR000847">
    <property type="entry name" value="LysR_HTH_N"/>
</dbReference>
<protein>
    <submittedName>
        <fullName evidence="6">LysR family transcriptional regulator</fullName>
    </submittedName>
</protein>
<dbReference type="SUPFAM" id="SSF46785">
    <property type="entry name" value="Winged helix' DNA-binding domain"/>
    <property type="match status" value="1"/>
</dbReference>
<evidence type="ECO:0000256" key="4">
    <source>
        <dbReference type="ARBA" id="ARBA00023163"/>
    </source>
</evidence>
<reference evidence="7" key="1">
    <citation type="submission" date="2019-09" db="EMBL/GenBank/DDBJ databases">
        <title>Antimicrobial potential of Antarctic Bacteria.</title>
        <authorList>
            <person name="Benaud N."/>
            <person name="Edwards R.J."/>
            <person name="Ferrari B.C."/>
        </authorList>
    </citation>
    <scope>NUCLEOTIDE SEQUENCE [LARGE SCALE GENOMIC DNA]</scope>
    <source>
        <strain evidence="7">SPB151</strain>
    </source>
</reference>
<comment type="similarity">
    <text evidence="1">Belongs to the LysR transcriptional regulatory family.</text>
</comment>
<dbReference type="Gene3D" id="3.40.190.10">
    <property type="entry name" value="Periplasmic binding protein-like II"/>
    <property type="match status" value="2"/>
</dbReference>
<dbReference type="RefSeq" id="WP_185442809.1">
    <property type="nucleotide sequence ID" value="NZ_CP043661.1"/>
</dbReference>
<proteinExistence type="inferred from homology"/>
<dbReference type="PRINTS" id="PR00039">
    <property type="entry name" value="HTHLYSR"/>
</dbReference>
<evidence type="ECO:0000313" key="6">
    <source>
        <dbReference type="EMBL" id="QNE20504.1"/>
    </source>
</evidence>
<dbReference type="Pfam" id="PF00126">
    <property type="entry name" value="HTH_1"/>
    <property type="match status" value="1"/>
</dbReference>
<evidence type="ECO:0000256" key="3">
    <source>
        <dbReference type="ARBA" id="ARBA00023125"/>
    </source>
</evidence>
<evidence type="ECO:0000256" key="1">
    <source>
        <dbReference type="ARBA" id="ARBA00009437"/>
    </source>
</evidence>
<dbReference type="PROSITE" id="PS50931">
    <property type="entry name" value="HTH_LYSR"/>
    <property type="match status" value="1"/>
</dbReference>
<dbReference type="InterPro" id="IPR005119">
    <property type="entry name" value="LysR_subst-bd"/>
</dbReference>
<keyword evidence="4" id="KW-0804">Transcription</keyword>
<dbReference type="PANTHER" id="PTHR30126">
    <property type="entry name" value="HTH-TYPE TRANSCRIPTIONAL REGULATOR"/>
    <property type="match status" value="1"/>
</dbReference>